<keyword evidence="4" id="KW-0479">Metal-binding</keyword>
<evidence type="ECO:0000313" key="14">
    <source>
        <dbReference type="Proteomes" id="UP000322225"/>
    </source>
</evidence>
<keyword evidence="8" id="KW-0503">Monooxygenase</keyword>
<keyword evidence="5" id="KW-0732">Signal</keyword>
<dbReference type="GO" id="GO:0005576">
    <property type="term" value="C:extracellular region"/>
    <property type="evidence" value="ECO:0007669"/>
    <property type="project" value="UniProtKB-SubCell"/>
</dbReference>
<comment type="cofactor">
    <cofactor evidence="1">
        <name>Cu(2+)</name>
        <dbReference type="ChEBI" id="CHEBI:29036"/>
    </cofactor>
</comment>
<reference evidence="13" key="1">
    <citation type="submission" date="2017-08" db="EMBL/GenBank/DDBJ databases">
        <authorList>
            <person name="Cuomo C."/>
            <person name="Billmyre B."/>
            <person name="Heitman J."/>
        </authorList>
    </citation>
    <scope>NUCLEOTIDE SEQUENCE</scope>
    <source>
        <strain evidence="13">CBS 12478</strain>
    </source>
</reference>
<feature type="compositionally biased region" description="Basic and acidic residues" evidence="12">
    <location>
        <begin position="74"/>
        <end position="92"/>
    </location>
</feature>
<comment type="similarity">
    <text evidence="11">Belongs to the polysaccharide monooxygenase AA14 family.</text>
</comment>
<evidence type="ECO:0000256" key="10">
    <source>
        <dbReference type="ARBA" id="ARBA00023180"/>
    </source>
</evidence>
<evidence type="ECO:0000256" key="11">
    <source>
        <dbReference type="ARBA" id="ARBA00046340"/>
    </source>
</evidence>
<comment type="subcellular location">
    <subcellularLocation>
        <location evidence="2">Secreted</location>
    </subcellularLocation>
</comment>
<feature type="compositionally biased region" description="Polar residues" evidence="12">
    <location>
        <begin position="15"/>
        <end position="28"/>
    </location>
</feature>
<keyword evidence="14" id="KW-1185">Reference proteome</keyword>
<evidence type="ECO:0000256" key="8">
    <source>
        <dbReference type="ARBA" id="ARBA00023033"/>
    </source>
</evidence>
<evidence type="ECO:0000256" key="4">
    <source>
        <dbReference type="ARBA" id="ARBA00022723"/>
    </source>
</evidence>
<evidence type="ECO:0000256" key="7">
    <source>
        <dbReference type="ARBA" id="ARBA00023008"/>
    </source>
</evidence>
<dbReference type="GeneID" id="43585509"/>
<proteinExistence type="inferred from homology"/>
<evidence type="ECO:0000256" key="9">
    <source>
        <dbReference type="ARBA" id="ARBA00023157"/>
    </source>
</evidence>
<accession>A0A5M6C899</accession>
<dbReference type="Pfam" id="PF22810">
    <property type="entry name" value="LPMO_AA14"/>
    <property type="match status" value="1"/>
</dbReference>
<feature type="compositionally biased region" description="Polar residues" evidence="12">
    <location>
        <begin position="38"/>
        <end position="51"/>
    </location>
</feature>
<feature type="compositionally biased region" description="Low complexity" evidence="12">
    <location>
        <begin position="151"/>
        <end position="163"/>
    </location>
</feature>
<protein>
    <submittedName>
        <fullName evidence="13">Uncharacterized protein</fullName>
    </submittedName>
</protein>
<evidence type="ECO:0000256" key="5">
    <source>
        <dbReference type="ARBA" id="ARBA00022729"/>
    </source>
</evidence>
<dbReference type="Proteomes" id="UP000322225">
    <property type="component" value="Chromosome 5"/>
</dbReference>
<feature type="compositionally biased region" description="Polar residues" evidence="12">
    <location>
        <begin position="480"/>
        <end position="497"/>
    </location>
</feature>
<dbReference type="KEGG" id="ksn:43585509"/>
<feature type="compositionally biased region" description="Low complexity" evidence="12">
    <location>
        <begin position="253"/>
        <end position="268"/>
    </location>
</feature>
<feature type="region of interest" description="Disordered" evidence="12">
    <location>
        <begin position="480"/>
        <end position="505"/>
    </location>
</feature>
<feature type="region of interest" description="Disordered" evidence="12">
    <location>
        <begin position="245"/>
        <end position="268"/>
    </location>
</feature>
<reference evidence="13" key="2">
    <citation type="submission" date="2024-01" db="EMBL/GenBank/DDBJ databases">
        <title>Comparative genomics of Cryptococcus and Kwoniella reveals pathogenesis evolution and contrasting modes of karyotype evolution via chromosome fusion or intercentromeric recombination.</title>
        <authorList>
            <person name="Coelho M.A."/>
            <person name="David-Palma M."/>
            <person name="Shea T."/>
            <person name="Bowers K."/>
            <person name="McGinley-Smith S."/>
            <person name="Mohammad A.W."/>
            <person name="Gnirke A."/>
            <person name="Yurkov A.M."/>
            <person name="Nowrousian M."/>
            <person name="Sun S."/>
            <person name="Cuomo C.A."/>
            <person name="Heitman J."/>
        </authorList>
    </citation>
    <scope>NUCLEOTIDE SEQUENCE</scope>
    <source>
        <strain evidence="13">CBS 12478</strain>
    </source>
</reference>
<dbReference type="EMBL" id="CP144055">
    <property type="protein sequence ID" value="WWD18568.1"/>
    <property type="molecule type" value="Genomic_DNA"/>
</dbReference>
<feature type="region of interest" description="Disordered" evidence="12">
    <location>
        <begin position="1009"/>
        <end position="1041"/>
    </location>
</feature>
<dbReference type="AlphaFoldDB" id="A0A5M6C899"/>
<evidence type="ECO:0000313" key="13">
    <source>
        <dbReference type="EMBL" id="WWD18568.1"/>
    </source>
</evidence>
<keyword evidence="6" id="KW-0560">Oxidoreductase</keyword>
<gene>
    <name evidence="13" type="ORF">CI109_103021</name>
</gene>
<evidence type="ECO:0000256" key="2">
    <source>
        <dbReference type="ARBA" id="ARBA00004613"/>
    </source>
</evidence>
<dbReference type="GO" id="GO:0046872">
    <property type="term" value="F:metal ion binding"/>
    <property type="evidence" value="ECO:0007669"/>
    <property type="project" value="UniProtKB-KW"/>
</dbReference>
<organism evidence="13 14">
    <name type="scientific">Kwoniella shandongensis</name>
    <dbReference type="NCBI Taxonomy" id="1734106"/>
    <lineage>
        <taxon>Eukaryota</taxon>
        <taxon>Fungi</taxon>
        <taxon>Dikarya</taxon>
        <taxon>Basidiomycota</taxon>
        <taxon>Agaricomycotina</taxon>
        <taxon>Tremellomycetes</taxon>
        <taxon>Tremellales</taxon>
        <taxon>Cryptococcaceae</taxon>
        <taxon>Kwoniella</taxon>
    </lineage>
</organism>
<dbReference type="OrthoDB" id="2019572at2759"/>
<keyword evidence="10" id="KW-0325">Glycoprotein</keyword>
<evidence type="ECO:0000256" key="3">
    <source>
        <dbReference type="ARBA" id="ARBA00022525"/>
    </source>
</evidence>
<dbReference type="GO" id="GO:0004497">
    <property type="term" value="F:monooxygenase activity"/>
    <property type="evidence" value="ECO:0007669"/>
    <property type="project" value="UniProtKB-KW"/>
</dbReference>
<sequence length="1069" mass="117106">MLIDAVSNKKGETKAGSNNATFHSSSGQPRFWNPFASGATSQPKGNTIHSSTHNDEDKSSADMTMKGKVSGSSEKPKQKVETLPPEEGRDVPRPVPKRRLAHRDDEKVKREAPRFSSSFFDPDHDSDSDDTPLMGLKLTAMLLPPTPNSKASSTSQRSAYASSERPKGITTYSSKGKRKDGAAGPKDVQPERKRAKFALGDISEPETWRSYDDVSSESSTEIYQSKERGSVSKMKKISSFAPNSASVDKVMSKKSSANESQSSEIATSSSRLISVQRDLPLLDITVPLPDGGEGNLNLDDAPSLGTVAMGSGGDMIVVYPRAIRIIFPKANHIPLNDNTLNSIQSQLNSEITRLPESSRSFNPATLRRDRPVSMLLGDPEQTTSRLALNEHVESIMTQLKTVCKQEEINQVFWDDRATFNKVIRSVIADPSASFNRYSDYVIDFARQVPGVNERLGHPAPPPPPTNNVSRASRQMESIFSGQETTRATRTSIIGTSHSPPPSAEELLIGDYSRSTMRCLATLLQRCNDISGLKNIVVMDPTKQWNDFRDCFKFLIPNEIQCERSKTGHVKLKDLDIVTGYLQVQDEASTNSSGIIPTKWIAYTIHPLSGYCDYYDMEGKVDFDVEAFEKILKPLLARKEAEDGVLHQKWTFKKIALSGTTQDSRSSGPIAMYIIHNAIYRAADWYMCVAPRSLGFDQGVIFDPRWVREGHVQLCKRERESRAWLLEKMKDIALWHEAMFGLNYPEQANSTTQNYNNNEPVNPLKEVSNFTIAQWFAHGLKGYPPLPGKFLELPSGGDFLGELQCNRQQTSLGDPGNPDPDQLRLYACDDTNGPPGALHNMNPRGPNPDPSLFGGSCLAISYTSDVAALRPNDMTVISCNHTSPWWRVTKYQIPAGMPECGEEGCLCTWNWVHQAAHGEGYGNEIYNALYRCKVSGQTNNSNTVPVGVPPKLCESGCTPTAQAPIYLFQAEGNNMPKPTSNEAIPIYQDKYGFRDGAQIGILQAIASSTSTGSTSSSGASQTTGTSSQTPSTAPSSSSSSSAASSAASRRFADGLPLIFLLSLGGIALYL</sequence>
<dbReference type="InterPro" id="IPR054497">
    <property type="entry name" value="LPMO_AA14"/>
</dbReference>
<feature type="compositionally biased region" description="Basic and acidic residues" evidence="12">
    <location>
        <begin position="102"/>
        <end position="113"/>
    </location>
</feature>
<evidence type="ECO:0000256" key="1">
    <source>
        <dbReference type="ARBA" id="ARBA00001973"/>
    </source>
</evidence>
<name>A0A5M6C899_9TREE</name>
<evidence type="ECO:0000256" key="12">
    <source>
        <dbReference type="SAM" id="MobiDB-lite"/>
    </source>
</evidence>
<dbReference type="RefSeq" id="XP_031864295.1">
    <property type="nucleotide sequence ID" value="XM_032001405.1"/>
</dbReference>
<keyword evidence="9" id="KW-1015">Disulfide bond</keyword>
<feature type="region of interest" description="Disordered" evidence="12">
    <location>
        <begin position="209"/>
        <end position="228"/>
    </location>
</feature>
<feature type="region of interest" description="Disordered" evidence="12">
    <location>
        <begin position="1"/>
        <end position="201"/>
    </location>
</feature>
<keyword evidence="3" id="KW-0964">Secreted</keyword>
<keyword evidence="7" id="KW-0186">Copper</keyword>
<evidence type="ECO:0000256" key="6">
    <source>
        <dbReference type="ARBA" id="ARBA00023002"/>
    </source>
</evidence>